<dbReference type="RefSeq" id="WP_310900437.1">
    <property type="nucleotide sequence ID" value="NZ_JAMQOS010000003.1"/>
</dbReference>
<dbReference type="EMBL" id="JAMQOS010000003">
    <property type="protein sequence ID" value="MDS0282608.1"/>
    <property type="molecule type" value="Genomic_DNA"/>
</dbReference>
<name>A0ABU2FPC5_9EURY</name>
<comment type="caution">
    <text evidence="1">The sequence shown here is derived from an EMBL/GenBank/DDBJ whole genome shotgun (WGS) entry which is preliminary data.</text>
</comment>
<evidence type="ECO:0000313" key="1">
    <source>
        <dbReference type="EMBL" id="MDS0282608.1"/>
    </source>
</evidence>
<keyword evidence="2" id="KW-1185">Reference proteome</keyword>
<proteinExistence type="predicted"/>
<sequence length="67" mass="7419">MKLQAVTIDGTVIEADAFETDEHGLTLQRTDEAVTAESVGFVPFERLMYVVPEDVEHKVDSLEDLPA</sequence>
<reference evidence="1 2" key="1">
    <citation type="submission" date="2022-06" db="EMBL/GenBank/DDBJ databases">
        <title>Halomicroarcula sp. a new haloarchaeum isolate from saline soil.</title>
        <authorList>
            <person name="Strakova D."/>
            <person name="Galisteo C."/>
            <person name="Sanchez-Porro C."/>
            <person name="Ventosa A."/>
        </authorList>
    </citation>
    <scope>NUCLEOTIDE SEQUENCE [LARGE SCALE GENOMIC DNA]</scope>
    <source>
        <strain evidence="1 2">S3CR25-11</strain>
    </source>
</reference>
<organism evidence="1 2">
    <name type="scientific">Haloarcula onubensis</name>
    <dbReference type="NCBI Taxonomy" id="2950539"/>
    <lineage>
        <taxon>Archaea</taxon>
        <taxon>Methanobacteriati</taxon>
        <taxon>Methanobacteriota</taxon>
        <taxon>Stenosarchaea group</taxon>
        <taxon>Halobacteria</taxon>
        <taxon>Halobacteriales</taxon>
        <taxon>Haloarculaceae</taxon>
        <taxon>Haloarcula</taxon>
    </lineage>
</organism>
<protein>
    <recommendedName>
        <fullName evidence="3">Photosystem reaction center subunit H</fullName>
    </recommendedName>
</protein>
<accession>A0ABU2FPC5</accession>
<gene>
    <name evidence="1" type="ORF">NDI86_10775</name>
</gene>
<evidence type="ECO:0008006" key="3">
    <source>
        <dbReference type="Google" id="ProtNLM"/>
    </source>
</evidence>
<dbReference type="Proteomes" id="UP001268864">
    <property type="component" value="Unassembled WGS sequence"/>
</dbReference>
<evidence type="ECO:0000313" key="2">
    <source>
        <dbReference type="Proteomes" id="UP001268864"/>
    </source>
</evidence>